<evidence type="ECO:0000313" key="1">
    <source>
        <dbReference type="EMBL" id="KAK3284938.1"/>
    </source>
</evidence>
<keyword evidence="2" id="KW-1185">Reference proteome</keyword>
<dbReference type="AlphaFoldDB" id="A0AAE0GVH4"/>
<protein>
    <submittedName>
        <fullName evidence="1">Uncharacterized protein</fullName>
    </submittedName>
</protein>
<evidence type="ECO:0000313" key="2">
    <source>
        <dbReference type="Proteomes" id="UP001190700"/>
    </source>
</evidence>
<accession>A0AAE0GVH4</accession>
<dbReference type="EMBL" id="LGRX02002079">
    <property type="protein sequence ID" value="KAK3284938.1"/>
    <property type="molecule type" value="Genomic_DNA"/>
</dbReference>
<proteinExistence type="predicted"/>
<sequence>MRLDNIFSRNVGARHRITPQSPAVALAAADARRATAVLESTWDVDVVKRVAEDTLGNKSSSFSGSEPHRRVLWDFLITSLQQSFAAKDYGSDDMFFDLVDLDKEKILKNPGKSQRALLEITKRLLPPGHRPLRHHEELLSISFGVDDDPETMVTQFHECFKAIEASTAGAMDEKIAKRQLLAALDPEFYKEVITPLRLDTELAKAVPGQLS</sequence>
<dbReference type="Proteomes" id="UP001190700">
    <property type="component" value="Unassembled WGS sequence"/>
</dbReference>
<organism evidence="1 2">
    <name type="scientific">Cymbomonas tetramitiformis</name>
    <dbReference type="NCBI Taxonomy" id="36881"/>
    <lineage>
        <taxon>Eukaryota</taxon>
        <taxon>Viridiplantae</taxon>
        <taxon>Chlorophyta</taxon>
        <taxon>Pyramimonadophyceae</taxon>
        <taxon>Pyramimonadales</taxon>
        <taxon>Pyramimonadaceae</taxon>
        <taxon>Cymbomonas</taxon>
    </lineage>
</organism>
<gene>
    <name evidence="1" type="ORF">CYMTET_7435</name>
</gene>
<comment type="caution">
    <text evidence="1">The sequence shown here is derived from an EMBL/GenBank/DDBJ whole genome shotgun (WGS) entry which is preliminary data.</text>
</comment>
<reference evidence="1 2" key="1">
    <citation type="journal article" date="2015" name="Genome Biol. Evol.">
        <title>Comparative Genomics of a Bacterivorous Green Alga Reveals Evolutionary Causalities and Consequences of Phago-Mixotrophic Mode of Nutrition.</title>
        <authorList>
            <person name="Burns J.A."/>
            <person name="Paasch A."/>
            <person name="Narechania A."/>
            <person name="Kim E."/>
        </authorList>
    </citation>
    <scope>NUCLEOTIDE SEQUENCE [LARGE SCALE GENOMIC DNA]</scope>
    <source>
        <strain evidence="1 2">PLY_AMNH</strain>
    </source>
</reference>
<name>A0AAE0GVH4_9CHLO</name>